<dbReference type="STRING" id="1305737.GCA_000526355_01930"/>
<name>A0A0P7XP44_9BACT</name>
<dbReference type="EMBL" id="LJXT01000022">
    <property type="protein sequence ID" value="KPQ18663.1"/>
    <property type="molecule type" value="Genomic_DNA"/>
</dbReference>
<comment type="caution">
    <text evidence="2">The sequence shown here is derived from an EMBL/GenBank/DDBJ whole genome shotgun (WGS) entry which is preliminary data.</text>
</comment>
<sequence length="117" mass="13545">MMKVIRLGLFLLAILFACESEEKPKHILPENKMVEVLVDIHLQEGIASALPISYDSSQVLYTLLEKEIFLKHGVTDSVFTESMRYYLQYPQKMDELYTQVIDSLVVKESKPDSQEEF</sequence>
<accession>A0A0P7XP44</accession>
<dbReference type="eggNOG" id="ENOG5033DU3">
    <property type="taxonomic scope" value="Bacteria"/>
</dbReference>
<dbReference type="PROSITE" id="PS51257">
    <property type="entry name" value="PROKAR_LIPOPROTEIN"/>
    <property type="match status" value="1"/>
</dbReference>
<evidence type="ECO:0000259" key="1">
    <source>
        <dbReference type="Pfam" id="PF14129"/>
    </source>
</evidence>
<organism evidence="2 3">
    <name type="scientific">Algoriphagus marincola HL-49</name>
    <dbReference type="NCBI Taxonomy" id="1305737"/>
    <lineage>
        <taxon>Bacteria</taxon>
        <taxon>Pseudomonadati</taxon>
        <taxon>Bacteroidota</taxon>
        <taxon>Cytophagia</taxon>
        <taxon>Cytophagales</taxon>
        <taxon>Cyclobacteriaceae</taxon>
        <taxon>Algoriphagus</taxon>
    </lineage>
</organism>
<evidence type="ECO:0000313" key="3">
    <source>
        <dbReference type="Proteomes" id="UP000050421"/>
    </source>
</evidence>
<reference evidence="2 3" key="1">
    <citation type="submission" date="2015-09" db="EMBL/GenBank/DDBJ databases">
        <title>Identification and resolution of microdiversity through metagenomic sequencing of parallel consortia.</title>
        <authorList>
            <person name="Nelson W.C."/>
            <person name="Romine M.F."/>
            <person name="Lindemann S.R."/>
        </authorList>
    </citation>
    <scope>NUCLEOTIDE SEQUENCE [LARGE SCALE GENOMIC DNA]</scope>
    <source>
        <strain evidence="2">HL-49</strain>
    </source>
</reference>
<dbReference type="Proteomes" id="UP000050421">
    <property type="component" value="Unassembled WGS sequence"/>
</dbReference>
<dbReference type="AlphaFoldDB" id="A0A0P7XP44"/>
<protein>
    <recommendedName>
        <fullName evidence="1">DUF4296 domain-containing protein</fullName>
    </recommendedName>
</protein>
<dbReference type="Pfam" id="PF14129">
    <property type="entry name" value="DUF4296"/>
    <property type="match status" value="1"/>
</dbReference>
<evidence type="ECO:0000313" key="2">
    <source>
        <dbReference type="EMBL" id="KPQ18663.1"/>
    </source>
</evidence>
<gene>
    <name evidence="2" type="ORF">HLUCCX10_04990</name>
</gene>
<dbReference type="InterPro" id="IPR025381">
    <property type="entry name" value="DUF4296"/>
</dbReference>
<feature type="domain" description="DUF4296" evidence="1">
    <location>
        <begin position="24"/>
        <end position="109"/>
    </location>
</feature>
<proteinExistence type="predicted"/>
<dbReference type="PATRIC" id="fig|1305737.6.peg.1653"/>